<name>A0ABQ5T5S1_9ACTN</name>
<dbReference type="Proteomes" id="UP001142292">
    <property type="component" value="Unassembled WGS sequence"/>
</dbReference>
<comment type="caution">
    <text evidence="1">The sequence shown here is derived from an EMBL/GenBank/DDBJ whole genome shotgun (WGS) entry which is preliminary data.</text>
</comment>
<protein>
    <recommendedName>
        <fullName evidence="3">YCII-related domain-containing protein</fullName>
    </recommendedName>
</protein>
<reference evidence="1" key="2">
    <citation type="submission" date="2023-01" db="EMBL/GenBank/DDBJ databases">
        <authorList>
            <person name="Sun Q."/>
            <person name="Evtushenko L."/>
        </authorList>
    </citation>
    <scope>NUCLEOTIDE SEQUENCE</scope>
    <source>
        <strain evidence="1">VKM Ac-1246</strain>
    </source>
</reference>
<gene>
    <name evidence="1" type="ORF">GCM10017579_44920</name>
</gene>
<evidence type="ECO:0008006" key="3">
    <source>
        <dbReference type="Google" id="ProtNLM"/>
    </source>
</evidence>
<organism evidence="1 2">
    <name type="scientific">Nocardioides luteus</name>
    <dbReference type="NCBI Taxonomy" id="1844"/>
    <lineage>
        <taxon>Bacteria</taxon>
        <taxon>Bacillati</taxon>
        <taxon>Actinomycetota</taxon>
        <taxon>Actinomycetes</taxon>
        <taxon>Propionibacteriales</taxon>
        <taxon>Nocardioidaceae</taxon>
        <taxon>Nocardioides</taxon>
    </lineage>
</organism>
<dbReference type="EMBL" id="BSEL01000012">
    <property type="protein sequence ID" value="GLJ70456.1"/>
    <property type="molecule type" value="Genomic_DNA"/>
</dbReference>
<reference evidence="1" key="1">
    <citation type="journal article" date="2014" name="Int. J. Syst. Evol. Microbiol.">
        <title>Complete genome of a new Firmicutes species belonging to the dominant human colonic microbiota ('Ruminococcus bicirculans') reveals two chromosomes and a selective capacity to utilize plant glucans.</title>
        <authorList>
            <consortium name="NISC Comparative Sequencing Program"/>
            <person name="Wegmann U."/>
            <person name="Louis P."/>
            <person name="Goesmann A."/>
            <person name="Henrissat B."/>
            <person name="Duncan S.H."/>
            <person name="Flint H.J."/>
        </authorList>
    </citation>
    <scope>NUCLEOTIDE SEQUENCE</scope>
    <source>
        <strain evidence="1">VKM Ac-1246</strain>
    </source>
</reference>
<evidence type="ECO:0000313" key="2">
    <source>
        <dbReference type="Proteomes" id="UP001142292"/>
    </source>
</evidence>
<evidence type="ECO:0000313" key="1">
    <source>
        <dbReference type="EMBL" id="GLJ70456.1"/>
    </source>
</evidence>
<accession>A0ABQ5T5S1</accession>
<keyword evidence="2" id="KW-1185">Reference proteome</keyword>
<proteinExistence type="predicted"/>
<sequence>MRDHFRDGGHRMTISIPESLTTLADDLREAADTARDGYTDSVAELEVASTAAGNSTGGPGLISAHVSVCDAAGTAVGRLAGVLEQDMDDIYACAFLFATTDEDAAERMRSEIPRLGGFVPYNPTVDWSVYDGSR</sequence>